<dbReference type="EMBL" id="JAVRRL010000005">
    <property type="protein sequence ID" value="KAK5117330.1"/>
    <property type="molecule type" value="Genomic_DNA"/>
</dbReference>
<dbReference type="Pfam" id="PF13561">
    <property type="entry name" value="adh_short_C2"/>
    <property type="match status" value="1"/>
</dbReference>
<protein>
    <submittedName>
        <fullName evidence="3">Uncharacterized protein</fullName>
    </submittedName>
</protein>
<dbReference type="Proteomes" id="UP001310890">
    <property type="component" value="Unassembled WGS sequence"/>
</dbReference>
<evidence type="ECO:0000256" key="2">
    <source>
        <dbReference type="ARBA" id="ARBA00023002"/>
    </source>
</evidence>
<keyword evidence="2" id="KW-0560">Oxidoreductase</keyword>
<name>A0AAN7TIR9_9PEZI</name>
<gene>
    <name evidence="3" type="ORF">LTR62_005947</name>
</gene>
<evidence type="ECO:0000313" key="4">
    <source>
        <dbReference type="Proteomes" id="UP001310890"/>
    </source>
</evidence>
<sequence>MSKPIAFIIGAGKNIGASTARLFQSKGYRVAQAARSLDISGSKDDDSLLLKVDLSKPETVTAAFQHIRKNWGEPSVVIYNAGAAHFTDRNHPMSVSLEDFITDMTVNTTSVYLAAKEAVSGFETLPTGTPKAFMFTGNLTNTATFPRLMTQGAGKSASAHMIESASQAYADKGFRFYYVDERTATGGAKINPPISGPGHAQFFLGLVDGSIKAPWHATFVENEGYKAFPGSRA</sequence>
<dbReference type="PANTHER" id="PTHR43669">
    <property type="entry name" value="5-KETO-D-GLUCONATE 5-REDUCTASE"/>
    <property type="match status" value="1"/>
</dbReference>
<dbReference type="PANTHER" id="PTHR43669:SF4">
    <property type="entry name" value="SHORT-CHAIN DEHYDROGENASE"/>
    <property type="match status" value="1"/>
</dbReference>
<dbReference type="InterPro" id="IPR002347">
    <property type="entry name" value="SDR_fam"/>
</dbReference>
<evidence type="ECO:0000313" key="3">
    <source>
        <dbReference type="EMBL" id="KAK5117330.1"/>
    </source>
</evidence>
<reference evidence="3" key="1">
    <citation type="submission" date="2023-08" db="EMBL/GenBank/DDBJ databases">
        <title>Black Yeasts Isolated from many extreme environments.</title>
        <authorList>
            <person name="Coleine C."/>
            <person name="Stajich J.E."/>
            <person name="Selbmann L."/>
        </authorList>
    </citation>
    <scope>NUCLEOTIDE SEQUENCE</scope>
    <source>
        <strain evidence="3">CCFEE 5401</strain>
    </source>
</reference>
<dbReference type="GO" id="GO:0016491">
    <property type="term" value="F:oxidoreductase activity"/>
    <property type="evidence" value="ECO:0007669"/>
    <property type="project" value="UniProtKB-KW"/>
</dbReference>
<comment type="similarity">
    <text evidence="1">Belongs to the short-chain dehydrogenases/reductases (SDR) family.</text>
</comment>
<dbReference type="AlphaFoldDB" id="A0AAN7TIR9"/>
<accession>A0AAN7TIR9</accession>
<dbReference type="SUPFAM" id="SSF51735">
    <property type="entry name" value="NAD(P)-binding Rossmann-fold domains"/>
    <property type="match status" value="1"/>
</dbReference>
<dbReference type="InterPro" id="IPR036291">
    <property type="entry name" value="NAD(P)-bd_dom_sf"/>
</dbReference>
<evidence type="ECO:0000256" key="1">
    <source>
        <dbReference type="ARBA" id="ARBA00006484"/>
    </source>
</evidence>
<proteinExistence type="inferred from homology"/>
<dbReference type="CDD" id="cd05233">
    <property type="entry name" value="SDR_c"/>
    <property type="match status" value="1"/>
</dbReference>
<organism evidence="3 4">
    <name type="scientific">Meristemomyces frigidus</name>
    <dbReference type="NCBI Taxonomy" id="1508187"/>
    <lineage>
        <taxon>Eukaryota</taxon>
        <taxon>Fungi</taxon>
        <taxon>Dikarya</taxon>
        <taxon>Ascomycota</taxon>
        <taxon>Pezizomycotina</taxon>
        <taxon>Dothideomycetes</taxon>
        <taxon>Dothideomycetidae</taxon>
        <taxon>Mycosphaerellales</taxon>
        <taxon>Teratosphaeriaceae</taxon>
        <taxon>Meristemomyces</taxon>
    </lineage>
</organism>
<dbReference type="Gene3D" id="3.40.50.720">
    <property type="entry name" value="NAD(P)-binding Rossmann-like Domain"/>
    <property type="match status" value="1"/>
</dbReference>
<comment type="caution">
    <text evidence="3">The sequence shown here is derived from an EMBL/GenBank/DDBJ whole genome shotgun (WGS) entry which is preliminary data.</text>
</comment>